<keyword evidence="6 8" id="KW-0472">Membrane</keyword>
<feature type="transmembrane region" description="Helical" evidence="8">
    <location>
        <begin position="173"/>
        <end position="194"/>
    </location>
</feature>
<evidence type="ECO:0000313" key="10">
    <source>
        <dbReference type="Proteomes" id="UP000622890"/>
    </source>
</evidence>
<dbReference type="GO" id="GO:0016758">
    <property type="term" value="F:hexosyltransferase activity"/>
    <property type="evidence" value="ECO:0007669"/>
    <property type="project" value="InterPro"/>
</dbReference>
<feature type="transmembrane region" description="Helical" evidence="8">
    <location>
        <begin position="287"/>
        <end position="308"/>
    </location>
</feature>
<dbReference type="Proteomes" id="UP000622890">
    <property type="component" value="Unassembled WGS sequence"/>
</dbReference>
<comment type="similarity">
    <text evidence="7">Belongs to the glycosyltransferase 87 family.</text>
</comment>
<evidence type="ECO:0000256" key="8">
    <source>
        <dbReference type="SAM" id="Phobius"/>
    </source>
</evidence>
<evidence type="ECO:0000313" key="9">
    <source>
        <dbReference type="EMBL" id="MBK4733827.1"/>
    </source>
</evidence>
<evidence type="ECO:0000256" key="7">
    <source>
        <dbReference type="ARBA" id="ARBA00024033"/>
    </source>
</evidence>
<evidence type="ECO:0000256" key="3">
    <source>
        <dbReference type="ARBA" id="ARBA00022679"/>
    </source>
</evidence>
<keyword evidence="2" id="KW-1003">Cell membrane</keyword>
<feature type="transmembrane region" description="Helical" evidence="8">
    <location>
        <begin position="343"/>
        <end position="361"/>
    </location>
</feature>
<keyword evidence="3" id="KW-0808">Transferase</keyword>
<dbReference type="AlphaFoldDB" id="A0A934W4F4"/>
<evidence type="ECO:0000256" key="4">
    <source>
        <dbReference type="ARBA" id="ARBA00022692"/>
    </source>
</evidence>
<feature type="transmembrane region" description="Helical" evidence="8">
    <location>
        <begin position="12"/>
        <end position="31"/>
    </location>
</feature>
<comment type="caution">
    <text evidence="9">The sequence shown here is derived from an EMBL/GenBank/DDBJ whole genome shotgun (WGS) entry which is preliminary data.</text>
</comment>
<reference evidence="9" key="1">
    <citation type="submission" date="2021-01" db="EMBL/GenBank/DDBJ databases">
        <title>Genome sequence of strain Noviherbaspirillum sp. DKR-6.</title>
        <authorList>
            <person name="Chaudhary D.K."/>
        </authorList>
    </citation>
    <scope>NUCLEOTIDE SEQUENCE</scope>
    <source>
        <strain evidence="9">DKR-6</strain>
    </source>
</reference>
<feature type="transmembrane region" description="Helical" evidence="8">
    <location>
        <begin position="201"/>
        <end position="221"/>
    </location>
</feature>
<organism evidence="9 10">
    <name type="scientific">Noviherbaspirillum pedocola</name>
    <dbReference type="NCBI Taxonomy" id="2801341"/>
    <lineage>
        <taxon>Bacteria</taxon>
        <taxon>Pseudomonadati</taxon>
        <taxon>Pseudomonadota</taxon>
        <taxon>Betaproteobacteria</taxon>
        <taxon>Burkholderiales</taxon>
        <taxon>Oxalobacteraceae</taxon>
        <taxon>Noviherbaspirillum</taxon>
    </lineage>
</organism>
<keyword evidence="4 8" id="KW-0812">Transmembrane</keyword>
<feature type="transmembrane region" description="Helical" evidence="8">
    <location>
        <begin position="130"/>
        <end position="161"/>
    </location>
</feature>
<sequence length="388" mass="43469">MTSFPWIDRNKLIILGIAHLLLIIFTSALRFRLDEPDGMKVFGAYWASGQALMQGMNPFGIYPLTWSRFFNIPEVNLNPPTILPLFYFIGHFPPVFAARVWTLISGIVLIIAILWLFVDRRDDLIQRRQMLWVFFLPSLASTLVIGQIYIFIFAMVTAAWICLKRGHERVAGVIIGIIVAVKPNLAVWPFFLLIAEHWRPVRFALLAGASAAALSLNLYGINAYKQWHAAVAADTHAARFLIEVSIHGFMTRLGAPAIGTALAGILLATTTVLVWRQRFSKIDTTRLALIVAILASPIAWVDYAMFLIPAMIMRPWNRTLTLAAILLLVPVSIPNMLMDGPIWKTIVGGSIYFTAILLIFIDIMRDITRTTIHHSDASEPKPPALHAH</sequence>
<dbReference type="GO" id="GO:0005886">
    <property type="term" value="C:plasma membrane"/>
    <property type="evidence" value="ECO:0007669"/>
    <property type="project" value="UniProtKB-SubCell"/>
</dbReference>
<dbReference type="RefSeq" id="WP_200590547.1">
    <property type="nucleotide sequence ID" value="NZ_JAEPBG010000001.1"/>
</dbReference>
<protein>
    <submittedName>
        <fullName evidence="9">DUF2029 domain-containing protein</fullName>
    </submittedName>
</protein>
<evidence type="ECO:0000256" key="2">
    <source>
        <dbReference type="ARBA" id="ARBA00022475"/>
    </source>
</evidence>
<dbReference type="EMBL" id="JAEPBG010000001">
    <property type="protein sequence ID" value="MBK4733827.1"/>
    <property type="molecule type" value="Genomic_DNA"/>
</dbReference>
<evidence type="ECO:0000256" key="6">
    <source>
        <dbReference type="ARBA" id="ARBA00023136"/>
    </source>
</evidence>
<accession>A0A934W4F4</accession>
<name>A0A934W4F4_9BURK</name>
<evidence type="ECO:0000256" key="1">
    <source>
        <dbReference type="ARBA" id="ARBA00004651"/>
    </source>
</evidence>
<feature type="transmembrane region" description="Helical" evidence="8">
    <location>
        <begin position="96"/>
        <end position="118"/>
    </location>
</feature>
<dbReference type="Pfam" id="PF09594">
    <property type="entry name" value="GT87"/>
    <property type="match status" value="1"/>
</dbReference>
<keyword evidence="5 8" id="KW-1133">Transmembrane helix</keyword>
<dbReference type="InterPro" id="IPR018584">
    <property type="entry name" value="GT87"/>
</dbReference>
<comment type="subcellular location">
    <subcellularLocation>
        <location evidence="1">Cell membrane</location>
        <topology evidence="1">Multi-pass membrane protein</topology>
    </subcellularLocation>
</comment>
<feature type="transmembrane region" description="Helical" evidence="8">
    <location>
        <begin position="253"/>
        <end position="275"/>
    </location>
</feature>
<gene>
    <name evidence="9" type="ORF">JJB74_04290</name>
</gene>
<evidence type="ECO:0000256" key="5">
    <source>
        <dbReference type="ARBA" id="ARBA00022989"/>
    </source>
</evidence>
<keyword evidence="10" id="KW-1185">Reference proteome</keyword>
<proteinExistence type="inferred from homology"/>